<feature type="domain" description="ABC transmembrane type-1" evidence="8">
    <location>
        <begin position="96"/>
        <end position="305"/>
    </location>
</feature>
<evidence type="ECO:0000256" key="5">
    <source>
        <dbReference type="ARBA" id="ARBA00022989"/>
    </source>
</evidence>
<reference evidence="9 10" key="1">
    <citation type="submission" date="2019-06" db="EMBL/GenBank/DDBJ databases">
        <authorList>
            <person name="Li M."/>
        </authorList>
    </citation>
    <scope>NUCLEOTIDE SEQUENCE [LARGE SCALE GENOMIC DNA]</scope>
    <source>
        <strain evidence="9 10">BGMRC6574</strain>
    </source>
</reference>
<dbReference type="Pfam" id="PF19300">
    <property type="entry name" value="BPD_transp_1_N"/>
    <property type="match status" value="1"/>
</dbReference>
<dbReference type="InterPro" id="IPR045621">
    <property type="entry name" value="BPD_transp_1_N"/>
</dbReference>
<evidence type="ECO:0000256" key="6">
    <source>
        <dbReference type="ARBA" id="ARBA00023136"/>
    </source>
</evidence>
<dbReference type="Proteomes" id="UP000320314">
    <property type="component" value="Unassembled WGS sequence"/>
</dbReference>
<evidence type="ECO:0000256" key="3">
    <source>
        <dbReference type="ARBA" id="ARBA00022475"/>
    </source>
</evidence>
<comment type="subcellular location">
    <subcellularLocation>
        <location evidence="1 7">Cell membrane</location>
        <topology evidence="1 7">Multi-pass membrane protein</topology>
    </subcellularLocation>
</comment>
<feature type="transmembrane region" description="Helical" evidence="7">
    <location>
        <begin position="136"/>
        <end position="159"/>
    </location>
</feature>
<dbReference type="RefSeq" id="WP_141167951.1">
    <property type="nucleotide sequence ID" value="NZ_VHLH01000032.1"/>
</dbReference>
<protein>
    <submittedName>
        <fullName evidence="9">ABC transporter permease</fullName>
    </submittedName>
</protein>
<feature type="transmembrane region" description="Helical" evidence="7">
    <location>
        <begin position="179"/>
        <end position="201"/>
    </location>
</feature>
<dbReference type="GO" id="GO:0005886">
    <property type="term" value="C:plasma membrane"/>
    <property type="evidence" value="ECO:0007669"/>
    <property type="project" value="UniProtKB-SubCell"/>
</dbReference>
<dbReference type="Pfam" id="PF00528">
    <property type="entry name" value="BPD_transp_1"/>
    <property type="match status" value="1"/>
</dbReference>
<comment type="similarity">
    <text evidence="7">Belongs to the binding-protein-dependent transport system permease family.</text>
</comment>
<dbReference type="AlphaFoldDB" id="A0A506U134"/>
<name>A0A506U134_9HYPH</name>
<feature type="transmembrane region" description="Helical" evidence="7">
    <location>
        <begin position="104"/>
        <end position="124"/>
    </location>
</feature>
<dbReference type="EMBL" id="VHLH01000032">
    <property type="protein sequence ID" value="TPW26319.1"/>
    <property type="molecule type" value="Genomic_DNA"/>
</dbReference>
<organism evidence="9 10">
    <name type="scientific">Pararhizobium mangrovi</name>
    <dbReference type="NCBI Taxonomy" id="2590452"/>
    <lineage>
        <taxon>Bacteria</taxon>
        <taxon>Pseudomonadati</taxon>
        <taxon>Pseudomonadota</taxon>
        <taxon>Alphaproteobacteria</taxon>
        <taxon>Hyphomicrobiales</taxon>
        <taxon>Rhizobiaceae</taxon>
        <taxon>Rhizobium/Agrobacterium group</taxon>
        <taxon>Pararhizobium</taxon>
    </lineage>
</organism>
<evidence type="ECO:0000256" key="7">
    <source>
        <dbReference type="RuleBase" id="RU363032"/>
    </source>
</evidence>
<dbReference type="SUPFAM" id="SSF161098">
    <property type="entry name" value="MetI-like"/>
    <property type="match status" value="1"/>
</dbReference>
<dbReference type="InterPro" id="IPR000515">
    <property type="entry name" value="MetI-like"/>
</dbReference>
<keyword evidence="6 7" id="KW-0472">Membrane</keyword>
<accession>A0A506U134</accession>
<sequence>MKMLRARLFDLAIVLVGVSLLAFSFIRMIPGDAVAIMLGANAEVTPERIAAVRHRLGLDQPVYEQYFHWVGNVVQGDFGASIWTGKPVLHEIATHAGPTAELTVIALFLAVVLAVPTGILMARVRGRAGEPVIQATSVVGLTIPPFWLGILLILLFSTLAPNLSILGYVPFSQDPLANIGHLLLPAFALSLPILANLARLLRSTLLEALQQDYVRTARAKGVSARGAVYRHALRNALIPFVTSVGIMAGYLFGGAIVIEQVFTIPGLGQLILSAISQRDYPLLQGAILLVTLVFVLVNFVVDLLYAVIDPRVSHR</sequence>
<dbReference type="OrthoDB" id="9805855at2"/>
<keyword evidence="2 7" id="KW-0813">Transport</keyword>
<dbReference type="InterPro" id="IPR035906">
    <property type="entry name" value="MetI-like_sf"/>
</dbReference>
<evidence type="ECO:0000259" key="8">
    <source>
        <dbReference type="PROSITE" id="PS50928"/>
    </source>
</evidence>
<evidence type="ECO:0000256" key="2">
    <source>
        <dbReference type="ARBA" id="ARBA00022448"/>
    </source>
</evidence>
<dbReference type="PANTHER" id="PTHR43163">
    <property type="entry name" value="DIPEPTIDE TRANSPORT SYSTEM PERMEASE PROTEIN DPPB-RELATED"/>
    <property type="match status" value="1"/>
</dbReference>
<comment type="caution">
    <text evidence="9">The sequence shown here is derived from an EMBL/GenBank/DDBJ whole genome shotgun (WGS) entry which is preliminary data.</text>
</comment>
<dbReference type="CDD" id="cd06261">
    <property type="entry name" value="TM_PBP2"/>
    <property type="match status" value="1"/>
</dbReference>
<dbReference type="GO" id="GO:0071916">
    <property type="term" value="F:dipeptide transmembrane transporter activity"/>
    <property type="evidence" value="ECO:0007669"/>
    <property type="project" value="TreeGrafter"/>
</dbReference>
<dbReference type="Gene3D" id="1.10.3720.10">
    <property type="entry name" value="MetI-like"/>
    <property type="match status" value="1"/>
</dbReference>
<keyword evidence="4 7" id="KW-0812">Transmembrane</keyword>
<evidence type="ECO:0000313" key="10">
    <source>
        <dbReference type="Proteomes" id="UP000320314"/>
    </source>
</evidence>
<feature type="transmembrane region" description="Helical" evidence="7">
    <location>
        <begin position="282"/>
        <end position="308"/>
    </location>
</feature>
<proteinExistence type="inferred from homology"/>
<dbReference type="PROSITE" id="PS50928">
    <property type="entry name" value="ABC_TM1"/>
    <property type="match status" value="1"/>
</dbReference>
<keyword evidence="5 7" id="KW-1133">Transmembrane helix</keyword>
<evidence type="ECO:0000256" key="1">
    <source>
        <dbReference type="ARBA" id="ARBA00004651"/>
    </source>
</evidence>
<keyword evidence="10" id="KW-1185">Reference proteome</keyword>
<gene>
    <name evidence="9" type="ORF">FJU11_15325</name>
</gene>
<feature type="transmembrane region" description="Helical" evidence="7">
    <location>
        <begin position="237"/>
        <end position="262"/>
    </location>
</feature>
<evidence type="ECO:0000256" key="4">
    <source>
        <dbReference type="ARBA" id="ARBA00022692"/>
    </source>
</evidence>
<dbReference type="PANTHER" id="PTHR43163:SF6">
    <property type="entry name" value="DIPEPTIDE TRANSPORT SYSTEM PERMEASE PROTEIN DPPB-RELATED"/>
    <property type="match status" value="1"/>
</dbReference>
<evidence type="ECO:0000313" key="9">
    <source>
        <dbReference type="EMBL" id="TPW26319.1"/>
    </source>
</evidence>
<keyword evidence="3" id="KW-1003">Cell membrane</keyword>